<dbReference type="GO" id="GO:0031419">
    <property type="term" value="F:cobalamin binding"/>
    <property type="evidence" value="ECO:0007669"/>
    <property type="project" value="InterPro"/>
</dbReference>
<dbReference type="Gene3D" id="1.10.1240.10">
    <property type="entry name" value="Methionine synthase domain"/>
    <property type="match status" value="1"/>
</dbReference>
<proteinExistence type="predicted"/>
<protein>
    <recommendedName>
        <fullName evidence="1">B12-binding domain-containing protein</fullName>
    </recommendedName>
</protein>
<dbReference type="AlphaFoldDB" id="A0A1T3P3W3"/>
<dbReference type="InterPro" id="IPR006158">
    <property type="entry name" value="Cobalamin-bd"/>
</dbReference>
<evidence type="ECO:0000313" key="3">
    <source>
        <dbReference type="Proteomes" id="UP000190037"/>
    </source>
</evidence>
<dbReference type="Pfam" id="PF02310">
    <property type="entry name" value="B12-binding"/>
    <property type="match status" value="1"/>
</dbReference>
<gene>
    <name evidence="2" type="ORF">B4N89_24330</name>
</gene>
<dbReference type="GO" id="GO:0046872">
    <property type="term" value="F:metal ion binding"/>
    <property type="evidence" value="ECO:0007669"/>
    <property type="project" value="InterPro"/>
</dbReference>
<dbReference type="EMBL" id="MWQN01000001">
    <property type="protein sequence ID" value="OPC83651.1"/>
    <property type="molecule type" value="Genomic_DNA"/>
</dbReference>
<dbReference type="PROSITE" id="PS51332">
    <property type="entry name" value="B12_BINDING"/>
    <property type="match status" value="1"/>
</dbReference>
<reference evidence="2 3" key="1">
    <citation type="submission" date="2017-03" db="EMBL/GenBank/DDBJ databases">
        <title>Draft genome sequence of Streptomyces scabrisporus NF3, endophyte isolated from Amphipterygium adstringens.</title>
        <authorList>
            <person name="Vazquez M."/>
            <person name="Ceapa C.D."/>
            <person name="Rodriguez Luna D."/>
            <person name="Sanchez Esquivel S."/>
        </authorList>
    </citation>
    <scope>NUCLEOTIDE SEQUENCE [LARGE SCALE GENOMIC DNA]</scope>
    <source>
        <strain evidence="2 3">NF3</strain>
    </source>
</reference>
<name>A0A1T3P3W3_9ACTN</name>
<dbReference type="Pfam" id="PF02607">
    <property type="entry name" value="B12-binding_2"/>
    <property type="match status" value="1"/>
</dbReference>
<dbReference type="STRING" id="159449.B4N89_24330"/>
<evidence type="ECO:0000313" key="2">
    <source>
        <dbReference type="EMBL" id="OPC83651.1"/>
    </source>
</evidence>
<dbReference type="Gene3D" id="3.40.50.280">
    <property type="entry name" value="Cobalamin-binding domain"/>
    <property type="match status" value="1"/>
</dbReference>
<dbReference type="RefSeq" id="WP_078977933.1">
    <property type="nucleotide sequence ID" value="NZ_MWQN01000001.1"/>
</dbReference>
<sequence>MTHVVSDEVDLFLAHLGRADEVEALNLVRNLLGRGVPGEEVLTHLVIPALRVVGERWATGEWTVAREHAASHVTGRVVHLVADATARPRSQTRIVVCCAQGDWHGLASRILAALLRLRGIDTTVLPPGTGAGELARVVPDSGAGSVVLSCTVSTALPGARAMVEVARRVGVPVLVGGPGFGPNGRWAGVVGANGWAPTAERAAEMLTGPDWPTVTTPAPRLRHLPDPAHDGVGLLRTPLVAAGMSALAPIEGERSDTTMRDGLASAVDTLAVSLFLDDDALFVDFTRWFADVLGHRRVPSEALAAAYRAFATRLTHVPGAGATLTAADAVL</sequence>
<organism evidence="2 3">
    <name type="scientific">Embleya scabrispora</name>
    <dbReference type="NCBI Taxonomy" id="159449"/>
    <lineage>
        <taxon>Bacteria</taxon>
        <taxon>Bacillati</taxon>
        <taxon>Actinomycetota</taxon>
        <taxon>Actinomycetes</taxon>
        <taxon>Kitasatosporales</taxon>
        <taxon>Streptomycetaceae</taxon>
        <taxon>Embleya</taxon>
    </lineage>
</organism>
<dbReference type="InterPro" id="IPR003759">
    <property type="entry name" value="Cbl-bd_cap"/>
</dbReference>
<dbReference type="InterPro" id="IPR036724">
    <property type="entry name" value="Cobalamin-bd_sf"/>
</dbReference>
<dbReference type="InterPro" id="IPR036594">
    <property type="entry name" value="Meth_synthase_dom"/>
</dbReference>
<accession>A0A1T3P3W3</accession>
<comment type="caution">
    <text evidence="2">The sequence shown here is derived from an EMBL/GenBank/DDBJ whole genome shotgun (WGS) entry which is preliminary data.</text>
</comment>
<dbReference type="Proteomes" id="UP000190037">
    <property type="component" value="Unassembled WGS sequence"/>
</dbReference>
<dbReference type="OrthoDB" id="3782345at2"/>
<keyword evidence="3" id="KW-1185">Reference proteome</keyword>
<feature type="domain" description="B12-binding" evidence="1">
    <location>
        <begin position="91"/>
        <end position="213"/>
    </location>
</feature>
<dbReference type="SUPFAM" id="SSF52242">
    <property type="entry name" value="Cobalamin (vitamin B12)-binding domain"/>
    <property type="match status" value="1"/>
</dbReference>
<evidence type="ECO:0000259" key="1">
    <source>
        <dbReference type="PROSITE" id="PS51332"/>
    </source>
</evidence>